<reference evidence="3 4" key="1">
    <citation type="submission" date="2024-02" db="EMBL/GenBank/DDBJ databases">
        <title>STSV induces naive adaptation in Sulfolobus.</title>
        <authorList>
            <person name="Xiang X."/>
            <person name="Song M."/>
        </authorList>
    </citation>
    <scope>NUCLEOTIDE SEQUENCE [LARGE SCALE GENOMIC DNA]</scope>
    <source>
        <strain evidence="3 4">RT2</strain>
    </source>
</reference>
<dbReference type="InterPro" id="IPR045851">
    <property type="entry name" value="AMP-bd_C_sf"/>
</dbReference>
<dbReference type="InterPro" id="IPR000873">
    <property type="entry name" value="AMP-dep_synth/lig_dom"/>
</dbReference>
<dbReference type="Gene3D" id="3.40.50.12780">
    <property type="entry name" value="N-terminal domain of ligase-like"/>
    <property type="match status" value="1"/>
</dbReference>
<gene>
    <name evidence="3" type="ORF">V6M85_07215</name>
</gene>
<feature type="domain" description="AMP-binding enzyme C-terminal" evidence="2">
    <location>
        <begin position="448"/>
        <end position="525"/>
    </location>
</feature>
<dbReference type="InterPro" id="IPR050237">
    <property type="entry name" value="ATP-dep_AMP-bd_enzyme"/>
</dbReference>
<dbReference type="NCBIfam" id="NF004837">
    <property type="entry name" value="PRK06187.1"/>
    <property type="match status" value="1"/>
</dbReference>
<dbReference type="SUPFAM" id="SSF56801">
    <property type="entry name" value="Acetyl-CoA synthetase-like"/>
    <property type="match status" value="1"/>
</dbReference>
<dbReference type="Gene3D" id="3.30.300.30">
    <property type="match status" value="1"/>
</dbReference>
<dbReference type="InterPro" id="IPR020845">
    <property type="entry name" value="AMP-binding_CS"/>
</dbReference>
<dbReference type="PANTHER" id="PTHR43767">
    <property type="entry name" value="LONG-CHAIN-FATTY-ACID--COA LIGASE"/>
    <property type="match status" value="1"/>
</dbReference>
<dbReference type="EMBL" id="CP146016">
    <property type="protein sequence ID" value="WWQ59298.1"/>
    <property type="molecule type" value="Genomic_DNA"/>
</dbReference>
<dbReference type="GeneID" id="89336545"/>
<dbReference type="GO" id="GO:0016877">
    <property type="term" value="F:ligase activity, forming carbon-sulfur bonds"/>
    <property type="evidence" value="ECO:0007669"/>
    <property type="project" value="UniProtKB-ARBA"/>
</dbReference>
<keyword evidence="4" id="KW-1185">Reference proteome</keyword>
<dbReference type="InterPro" id="IPR025110">
    <property type="entry name" value="AMP-bd_C"/>
</dbReference>
<keyword evidence="3" id="KW-0436">Ligase</keyword>
<organism evidence="3 4">
    <name type="scientific">Sulfolobus tengchongensis</name>
    <dbReference type="NCBI Taxonomy" id="207809"/>
    <lineage>
        <taxon>Archaea</taxon>
        <taxon>Thermoproteota</taxon>
        <taxon>Thermoprotei</taxon>
        <taxon>Sulfolobales</taxon>
        <taxon>Sulfolobaceae</taxon>
        <taxon>Sulfolobus</taxon>
    </lineage>
</organism>
<dbReference type="Proteomes" id="UP001432202">
    <property type="component" value="Chromosome"/>
</dbReference>
<dbReference type="InterPro" id="IPR042099">
    <property type="entry name" value="ANL_N_sf"/>
</dbReference>
<dbReference type="Pfam" id="PF13193">
    <property type="entry name" value="AMP-binding_C"/>
    <property type="match status" value="1"/>
</dbReference>
<protein>
    <submittedName>
        <fullName evidence="3">Long-chain fatty acid--CoA ligase</fullName>
    </submittedName>
</protein>
<evidence type="ECO:0000259" key="2">
    <source>
        <dbReference type="Pfam" id="PF13193"/>
    </source>
</evidence>
<dbReference type="RefSeq" id="WP_338598357.1">
    <property type="nucleotide sequence ID" value="NZ_CP146016.1"/>
</dbReference>
<accession>A0AAX4KZ49</accession>
<dbReference type="CDD" id="cd12119">
    <property type="entry name" value="ttLC_FACS_AlkK_like"/>
    <property type="match status" value="1"/>
</dbReference>
<dbReference type="PANTHER" id="PTHR43767:SF11">
    <property type="entry name" value="MEDIUM-CHAIN-FATTY-ACID--COA LIGASE"/>
    <property type="match status" value="1"/>
</dbReference>
<feature type="domain" description="AMP-dependent synthetase/ligase" evidence="1">
    <location>
        <begin position="21"/>
        <end position="397"/>
    </location>
</feature>
<name>A0AAX4KZ49_9CREN</name>
<dbReference type="AlphaFoldDB" id="A0AAX4KZ49"/>
<proteinExistence type="predicted"/>
<evidence type="ECO:0000313" key="4">
    <source>
        <dbReference type="Proteomes" id="UP001432202"/>
    </source>
</evidence>
<evidence type="ECO:0000259" key="1">
    <source>
        <dbReference type="Pfam" id="PF00501"/>
    </source>
</evidence>
<dbReference type="PROSITE" id="PS00455">
    <property type="entry name" value="AMP_BINDING"/>
    <property type="match status" value="1"/>
</dbReference>
<evidence type="ECO:0000313" key="3">
    <source>
        <dbReference type="EMBL" id="WWQ59298.1"/>
    </source>
</evidence>
<sequence>MSSEYYEYQLTIDKILDSGSRSFPNREIVYRDIRRYTFQSFANSVKRFANGLRKIGVKKGDRIGVIDWDTDVYLHSYYAIPMIGAVLHTVNIRYPLELIAKTILHAEDKFLLVRDEFVPLIEKAKGIMPVGMKVITYSDAKEKVKSSLENTVDFWELIQSNEPLEEDTQVNENDMATIFYTSGTTGEPKGVWFSHRKIVLHAMSVTLVGARPPLSLTSNDVYMILVPMFHVHAWGYPFVALLAGVKYVLPGKYDYGFILRLMDKENVTYSAMVPTILYLILTNPDAPKYLHVFKRWKITIGGSALPEGLAKKAKELGITVIGGYGLSETCPVLSVGYYNSQIEGLDENTKFMEQISTGAPIPLVQIKVVDPTTGKEKEVGKIGEIVVRAPWLTQEYYKDPEKTKALWKGGWLHTGDLAYMDQYGYLHIVDREKDAIKSGGEFIPSLLLENAISLHPKVSQVAVVGIKDEKWGERPVAFIVPKEKLTEEELREFLLNLANEGRIQKWWIPDKFIFINSMPLTSTNKIDKKVLRDMAQTK</sequence>
<dbReference type="Pfam" id="PF00501">
    <property type="entry name" value="AMP-binding"/>
    <property type="match status" value="1"/>
</dbReference>